<sequence>MLEFDGVTVEQYDRVMEMLGAAAGGPMPAGGLFGWVIATANGIRVAEVWESVEAFRQFSAERFGPAAGEVGITCAPRIAFRDVHC</sequence>
<gene>
    <name evidence="1" type="ORF">KHQ06_32285</name>
</gene>
<evidence type="ECO:0000313" key="1">
    <source>
        <dbReference type="EMBL" id="QVI20737.1"/>
    </source>
</evidence>
<keyword evidence="2" id="KW-1185">Reference proteome</keyword>
<name>A0ABX8CL96_9NOCA</name>
<organism evidence="1 2">
    <name type="scientific">Nocardia tengchongensis</name>
    <dbReference type="NCBI Taxonomy" id="2055889"/>
    <lineage>
        <taxon>Bacteria</taxon>
        <taxon>Bacillati</taxon>
        <taxon>Actinomycetota</taxon>
        <taxon>Actinomycetes</taxon>
        <taxon>Mycobacteriales</taxon>
        <taxon>Nocardiaceae</taxon>
        <taxon>Nocardia</taxon>
    </lineage>
</organism>
<accession>A0ABX8CL96</accession>
<dbReference type="RefSeq" id="WP_213556845.1">
    <property type="nucleotide sequence ID" value="NZ_JBHZDI010000001.1"/>
</dbReference>
<proteinExistence type="predicted"/>
<evidence type="ECO:0000313" key="2">
    <source>
        <dbReference type="Proteomes" id="UP000683310"/>
    </source>
</evidence>
<evidence type="ECO:0008006" key="3">
    <source>
        <dbReference type="Google" id="ProtNLM"/>
    </source>
</evidence>
<reference evidence="1 2" key="1">
    <citation type="submission" date="2021-04" db="EMBL/GenBank/DDBJ databases">
        <title>Nocardia tengchongensis.</title>
        <authorList>
            <person name="Zhuang k."/>
            <person name="Ran Y."/>
            <person name="Li W."/>
        </authorList>
    </citation>
    <scope>NUCLEOTIDE SEQUENCE [LARGE SCALE GENOMIC DNA]</scope>
    <source>
        <strain evidence="1 2">CFH S0057</strain>
    </source>
</reference>
<dbReference type="EMBL" id="CP074371">
    <property type="protein sequence ID" value="QVI20737.1"/>
    <property type="molecule type" value="Genomic_DNA"/>
</dbReference>
<protein>
    <recommendedName>
        <fullName evidence="3">ABM domain-containing protein</fullName>
    </recommendedName>
</protein>
<dbReference type="Proteomes" id="UP000683310">
    <property type="component" value="Chromosome"/>
</dbReference>